<dbReference type="Gene3D" id="1.10.1660.10">
    <property type="match status" value="1"/>
</dbReference>
<evidence type="ECO:0000256" key="3">
    <source>
        <dbReference type="ARBA" id="ARBA00023163"/>
    </source>
</evidence>
<keyword evidence="3" id="KW-0804">Transcription</keyword>
<dbReference type="eggNOG" id="COG0789">
    <property type="taxonomic scope" value="Bacteria"/>
</dbReference>
<accession>A6U8R9</accession>
<dbReference type="PROSITE" id="PS50937">
    <property type="entry name" value="HTH_MERR_2"/>
    <property type="match status" value="1"/>
</dbReference>
<evidence type="ECO:0000256" key="1">
    <source>
        <dbReference type="ARBA" id="ARBA00023015"/>
    </source>
</evidence>
<dbReference type="Proteomes" id="UP000001108">
    <property type="component" value="Chromosome"/>
</dbReference>
<dbReference type="GO" id="GO:0003700">
    <property type="term" value="F:DNA-binding transcription factor activity"/>
    <property type="evidence" value="ECO:0007669"/>
    <property type="project" value="InterPro"/>
</dbReference>
<dbReference type="EMBL" id="CP000738">
    <property type="protein sequence ID" value="ABR60049.1"/>
    <property type="molecule type" value="Genomic_DNA"/>
</dbReference>
<reference evidence="6" key="1">
    <citation type="submission" date="2007-06" db="EMBL/GenBank/DDBJ databases">
        <title>Complete sequence of Sinorhizobium medicae WSM419 chromosome.</title>
        <authorList>
            <consortium name="US DOE Joint Genome Institute"/>
            <person name="Copeland A."/>
            <person name="Lucas S."/>
            <person name="Lapidus A."/>
            <person name="Barry K."/>
            <person name="Glavina del Rio T."/>
            <person name="Dalin E."/>
            <person name="Tice H."/>
            <person name="Pitluck S."/>
            <person name="Chain P."/>
            <person name="Malfatti S."/>
            <person name="Shin M."/>
            <person name="Vergez L."/>
            <person name="Schmutz J."/>
            <person name="Larimer F."/>
            <person name="Land M."/>
            <person name="Hauser L."/>
            <person name="Kyrpides N."/>
            <person name="Mikhailova N."/>
            <person name="Reeve W.G."/>
            <person name="Richardson P."/>
        </authorList>
    </citation>
    <scope>NUCLEOTIDE SEQUENCE [LARGE SCALE GENOMIC DNA]</scope>
    <source>
        <strain evidence="6">WSM419</strain>
    </source>
</reference>
<evidence type="ECO:0000259" key="4">
    <source>
        <dbReference type="PROSITE" id="PS50937"/>
    </source>
</evidence>
<organism evidence="5 6">
    <name type="scientific">Sinorhizobium medicae (strain WSM419)</name>
    <name type="common">Ensifer medicae</name>
    <dbReference type="NCBI Taxonomy" id="366394"/>
    <lineage>
        <taxon>Bacteria</taxon>
        <taxon>Pseudomonadati</taxon>
        <taxon>Pseudomonadota</taxon>
        <taxon>Alphaproteobacteria</taxon>
        <taxon>Hyphomicrobiales</taxon>
        <taxon>Rhizobiaceae</taxon>
        <taxon>Sinorhizobium/Ensifer group</taxon>
        <taxon>Sinorhizobium</taxon>
    </lineage>
</organism>
<sequence length="138" mass="15503">MLTIGELAKATGVNVSTIRYYEQMGLLTHSTRSDGNQRRYTEDEQDRLAFIRHARDLGLAITAIRDLMDLGQRPDMSMTEAGRIASEQLAAIRERIERLRKLEVELVQISTHGVAFGPDKSRVIQSLARFDLAGTKSD</sequence>
<dbReference type="AlphaFoldDB" id="A6U8R9"/>
<dbReference type="PRINTS" id="PR00040">
    <property type="entry name" value="HTHMERR"/>
</dbReference>
<name>A6U8R9_SINMW</name>
<dbReference type="HOGENOM" id="CLU_060077_2_0_5"/>
<dbReference type="GO" id="GO:0003677">
    <property type="term" value="F:DNA binding"/>
    <property type="evidence" value="ECO:0007669"/>
    <property type="project" value="UniProtKB-KW"/>
</dbReference>
<dbReference type="STRING" id="366394.Smed_1199"/>
<evidence type="ECO:0000313" key="6">
    <source>
        <dbReference type="Proteomes" id="UP000001108"/>
    </source>
</evidence>
<dbReference type="CDD" id="cd04785">
    <property type="entry name" value="HTH_CadR-PbrR-like"/>
    <property type="match status" value="1"/>
</dbReference>
<keyword evidence="2" id="KW-0238">DNA-binding</keyword>
<evidence type="ECO:0000313" key="5">
    <source>
        <dbReference type="EMBL" id="ABR60049.1"/>
    </source>
</evidence>
<proteinExistence type="predicted"/>
<dbReference type="KEGG" id="smd:Smed_1199"/>
<dbReference type="PANTHER" id="PTHR30204">
    <property type="entry name" value="REDOX-CYCLING DRUG-SENSING TRANSCRIPTIONAL ACTIVATOR SOXR"/>
    <property type="match status" value="1"/>
</dbReference>
<dbReference type="Pfam" id="PF13411">
    <property type="entry name" value="MerR_1"/>
    <property type="match status" value="1"/>
</dbReference>
<reference evidence="5 6" key="2">
    <citation type="journal article" date="2010" name="Stand. Genomic Sci.">
        <title>Complete genome sequence of the Medicago microsymbiont Ensifer (Sinorhizobium) medicae strain WSM419.</title>
        <authorList>
            <person name="Reeve W."/>
            <person name="Chain P."/>
            <person name="O'Hara G."/>
            <person name="Ardley J."/>
            <person name="Nandesena K."/>
            <person name="Brau L."/>
            <person name="Tiwari R."/>
            <person name="Malfatti S."/>
            <person name="Kiss H."/>
            <person name="Lapidus A."/>
            <person name="Copeland A."/>
            <person name="Nolan M."/>
            <person name="Land M."/>
            <person name="Hauser L."/>
            <person name="Chang Y.J."/>
            <person name="Ivanova N."/>
            <person name="Mavromatis K."/>
            <person name="Markowitz V."/>
            <person name="Kyrpides N."/>
            <person name="Gollagher M."/>
            <person name="Yates R."/>
            <person name="Dilworth M."/>
            <person name="Howieson J."/>
        </authorList>
    </citation>
    <scope>NUCLEOTIDE SEQUENCE [LARGE SCALE GENOMIC DNA]</scope>
    <source>
        <strain evidence="5 6">WSM419</strain>
    </source>
</reference>
<dbReference type="OrthoDB" id="9802944at2"/>
<dbReference type="InterPro" id="IPR000551">
    <property type="entry name" value="MerR-type_HTH_dom"/>
</dbReference>
<dbReference type="RefSeq" id="WP_011975367.1">
    <property type="nucleotide sequence ID" value="NC_009636.1"/>
</dbReference>
<protein>
    <submittedName>
        <fullName evidence="5">Putative transcriptional regulator, MerR family</fullName>
    </submittedName>
</protein>
<dbReference type="SMART" id="SM00422">
    <property type="entry name" value="HTH_MERR"/>
    <property type="match status" value="1"/>
</dbReference>
<evidence type="ECO:0000256" key="2">
    <source>
        <dbReference type="ARBA" id="ARBA00023125"/>
    </source>
</evidence>
<feature type="domain" description="HTH merR-type" evidence="4">
    <location>
        <begin position="1"/>
        <end position="70"/>
    </location>
</feature>
<dbReference type="SUPFAM" id="SSF46955">
    <property type="entry name" value="Putative DNA-binding domain"/>
    <property type="match status" value="1"/>
</dbReference>
<dbReference type="PATRIC" id="fig|366394.8.peg.4333"/>
<dbReference type="InterPro" id="IPR047057">
    <property type="entry name" value="MerR_fam"/>
</dbReference>
<gene>
    <name evidence="5" type="ordered locus">Smed_1199</name>
</gene>
<dbReference type="PANTHER" id="PTHR30204:SF94">
    <property type="entry name" value="HEAVY METAL-DEPENDENT TRANSCRIPTIONAL REGULATOR HI_0293-RELATED"/>
    <property type="match status" value="1"/>
</dbReference>
<dbReference type="PROSITE" id="PS00552">
    <property type="entry name" value="HTH_MERR_1"/>
    <property type="match status" value="1"/>
</dbReference>
<keyword evidence="1" id="KW-0805">Transcription regulation</keyword>
<dbReference type="InterPro" id="IPR009061">
    <property type="entry name" value="DNA-bd_dom_put_sf"/>
</dbReference>